<dbReference type="Gene3D" id="3.40.1280.30">
    <property type="match status" value="1"/>
</dbReference>
<dbReference type="InterPro" id="IPR028564">
    <property type="entry name" value="MT_TRM10-typ"/>
</dbReference>
<dbReference type="PANTHER" id="PTHR13563:SF13">
    <property type="entry name" value="TRNA METHYLTRANSFERASE 10 HOMOLOG A"/>
    <property type="match status" value="1"/>
</dbReference>
<dbReference type="AlphaFoldDB" id="A0A438DGR4"/>
<reference evidence="8 9" key="1">
    <citation type="journal article" date="2018" name="PLoS Genet.">
        <title>Population sequencing reveals clonal diversity and ancestral inbreeding in the grapevine cultivar Chardonnay.</title>
        <authorList>
            <person name="Roach M.J."/>
            <person name="Johnson D.L."/>
            <person name="Bohlmann J."/>
            <person name="van Vuuren H.J."/>
            <person name="Jones S.J."/>
            <person name="Pretorius I.S."/>
            <person name="Schmidt S.A."/>
            <person name="Borneman A.R."/>
        </authorList>
    </citation>
    <scope>NUCLEOTIDE SEQUENCE [LARGE SCALE GENOMIC DNA]</scope>
    <source>
        <strain evidence="9">cv. Chardonnay</strain>
        <tissue evidence="8">Leaf</tissue>
    </source>
</reference>
<evidence type="ECO:0000256" key="5">
    <source>
        <dbReference type="ARBA" id="ARBA00048434"/>
    </source>
</evidence>
<keyword evidence="3" id="KW-0808">Transferase</keyword>
<dbReference type="EMBL" id="QGNW01001635">
    <property type="protein sequence ID" value="RVW34619.1"/>
    <property type="molecule type" value="Genomic_DNA"/>
</dbReference>
<organism evidence="8 9">
    <name type="scientific">Vitis vinifera</name>
    <name type="common">Grape</name>
    <dbReference type="NCBI Taxonomy" id="29760"/>
    <lineage>
        <taxon>Eukaryota</taxon>
        <taxon>Viridiplantae</taxon>
        <taxon>Streptophyta</taxon>
        <taxon>Embryophyta</taxon>
        <taxon>Tracheophyta</taxon>
        <taxon>Spermatophyta</taxon>
        <taxon>Magnoliopsida</taxon>
        <taxon>eudicotyledons</taxon>
        <taxon>Gunneridae</taxon>
        <taxon>Pentapetalae</taxon>
        <taxon>rosids</taxon>
        <taxon>Vitales</taxon>
        <taxon>Vitaceae</taxon>
        <taxon>Viteae</taxon>
        <taxon>Vitis</taxon>
    </lineage>
</organism>
<dbReference type="InterPro" id="IPR038459">
    <property type="entry name" value="MT_TRM10-typ_sf"/>
</dbReference>
<dbReference type="InterPro" id="IPR007356">
    <property type="entry name" value="tRNA_m1G_MeTrfase_euk"/>
</dbReference>
<evidence type="ECO:0000256" key="1">
    <source>
        <dbReference type="ARBA" id="ARBA00012797"/>
    </source>
</evidence>
<name>A0A438DGR4_VITVI</name>
<evidence type="ECO:0000256" key="4">
    <source>
        <dbReference type="ARBA" id="ARBA00022691"/>
    </source>
</evidence>
<keyword evidence="2" id="KW-0489">Methyltransferase</keyword>
<evidence type="ECO:0000313" key="9">
    <source>
        <dbReference type="Proteomes" id="UP000288805"/>
    </source>
</evidence>
<dbReference type="PANTHER" id="PTHR13563">
    <property type="entry name" value="TRNA (GUANINE-9-) METHYLTRANSFERASE"/>
    <property type="match status" value="1"/>
</dbReference>
<comment type="caution">
    <text evidence="8">The sequence shown here is derived from an EMBL/GenBank/DDBJ whole genome shotgun (WGS) entry which is preliminary data.</text>
</comment>
<comment type="catalytic activity">
    <reaction evidence="5">
        <text>guanosine(9) in tRNA + S-adenosyl-L-methionine = N(1)-methylguanosine(9) in tRNA + S-adenosyl-L-homocysteine + H(+)</text>
        <dbReference type="Rhea" id="RHEA:43156"/>
        <dbReference type="Rhea" id="RHEA-COMP:10367"/>
        <dbReference type="Rhea" id="RHEA-COMP:10368"/>
        <dbReference type="ChEBI" id="CHEBI:15378"/>
        <dbReference type="ChEBI" id="CHEBI:57856"/>
        <dbReference type="ChEBI" id="CHEBI:59789"/>
        <dbReference type="ChEBI" id="CHEBI:73542"/>
        <dbReference type="ChEBI" id="CHEBI:74269"/>
        <dbReference type="EC" id="2.1.1.221"/>
    </reaction>
</comment>
<accession>A0A438DGR4</accession>
<feature type="domain" description="SAM-dependent MTase TRM10-type" evidence="7">
    <location>
        <begin position="1"/>
        <end position="57"/>
    </location>
</feature>
<keyword evidence="4" id="KW-0949">S-adenosyl-L-methionine</keyword>
<dbReference type="PROSITE" id="PS51675">
    <property type="entry name" value="SAM_MT_TRM10"/>
    <property type="match status" value="1"/>
</dbReference>
<evidence type="ECO:0000256" key="3">
    <source>
        <dbReference type="ARBA" id="ARBA00022679"/>
    </source>
</evidence>
<dbReference type="Proteomes" id="UP000288805">
    <property type="component" value="Unassembled WGS sequence"/>
</dbReference>
<dbReference type="GO" id="GO:0008168">
    <property type="term" value="F:methyltransferase activity"/>
    <property type="evidence" value="ECO:0007669"/>
    <property type="project" value="UniProtKB-KW"/>
</dbReference>
<evidence type="ECO:0000256" key="2">
    <source>
        <dbReference type="ARBA" id="ARBA00022603"/>
    </source>
</evidence>
<gene>
    <name evidence="8" type="ORF">CK203_079368</name>
</gene>
<feature type="region of interest" description="Disordered" evidence="6">
    <location>
        <begin position="48"/>
        <end position="91"/>
    </location>
</feature>
<evidence type="ECO:0000313" key="8">
    <source>
        <dbReference type="EMBL" id="RVW34619.1"/>
    </source>
</evidence>
<proteinExistence type="predicted"/>
<sequence>MRARDPNHRIPNWEFLDDDEFQALTVNQVIEILLKFLETQDTKAKFFQVMPQRQRGGTDSEDDQGEVGEENEEGEDQLEMTKKGIESPSNG</sequence>
<dbReference type="EC" id="2.1.1.221" evidence="1"/>
<evidence type="ECO:0000259" key="7">
    <source>
        <dbReference type="PROSITE" id="PS51675"/>
    </source>
</evidence>
<feature type="compositionally biased region" description="Acidic residues" evidence="6">
    <location>
        <begin position="59"/>
        <end position="78"/>
    </location>
</feature>
<protein>
    <recommendedName>
        <fullName evidence="1">tRNA (guanine(9)-N(1))-methyltransferase</fullName>
        <ecNumber evidence="1">2.1.1.221</ecNumber>
    </recommendedName>
</protein>
<evidence type="ECO:0000256" key="6">
    <source>
        <dbReference type="SAM" id="MobiDB-lite"/>
    </source>
</evidence>
<dbReference type="GO" id="GO:0032259">
    <property type="term" value="P:methylation"/>
    <property type="evidence" value="ECO:0007669"/>
    <property type="project" value="UniProtKB-KW"/>
</dbReference>